<evidence type="ECO:0000313" key="3">
    <source>
        <dbReference type="Proteomes" id="UP001266305"/>
    </source>
</evidence>
<protein>
    <submittedName>
        <fullName evidence="2">Uncharacterized protein</fullName>
    </submittedName>
</protein>
<evidence type="ECO:0000256" key="1">
    <source>
        <dbReference type="SAM" id="MobiDB-lite"/>
    </source>
</evidence>
<proteinExistence type="predicted"/>
<feature type="region of interest" description="Disordered" evidence="1">
    <location>
        <begin position="81"/>
        <end position="102"/>
    </location>
</feature>
<dbReference type="EMBL" id="JASSZA010000022">
    <property type="protein sequence ID" value="KAK2084425.1"/>
    <property type="molecule type" value="Genomic_DNA"/>
</dbReference>
<sequence length="147" mass="15207">MLHTSSLALTLGLVPCPRQEVAMRKLVRSVTVVEDDEDEDGDDLLHHHHGSHCSSSGDPAEYNLRSRTVLCGTCGQPADKASAGSSGAQVGGSISSGSSASSVTVTRSYRSVGGSGGGSFGDNLVTRSYLLGNSRPRTQSPQNCAIM</sequence>
<feature type="region of interest" description="Disordered" evidence="1">
    <location>
        <begin position="37"/>
        <end position="59"/>
    </location>
</feature>
<name>A0ABQ9TI35_SAGOE</name>
<reference evidence="2 3" key="1">
    <citation type="submission" date="2023-05" db="EMBL/GenBank/DDBJ databases">
        <title>B98-5 Cell Line De Novo Hybrid Assembly: An Optical Mapping Approach.</title>
        <authorList>
            <person name="Kananen K."/>
            <person name="Auerbach J.A."/>
            <person name="Kautto E."/>
            <person name="Blachly J.S."/>
        </authorList>
    </citation>
    <scope>NUCLEOTIDE SEQUENCE [LARGE SCALE GENOMIC DNA]</scope>
    <source>
        <strain evidence="2">B95-8</strain>
        <tissue evidence="2">Cell line</tissue>
    </source>
</reference>
<accession>A0ABQ9TI35</accession>
<organism evidence="2 3">
    <name type="scientific">Saguinus oedipus</name>
    <name type="common">Cotton-top tamarin</name>
    <name type="synonym">Oedipomidas oedipus</name>
    <dbReference type="NCBI Taxonomy" id="9490"/>
    <lineage>
        <taxon>Eukaryota</taxon>
        <taxon>Metazoa</taxon>
        <taxon>Chordata</taxon>
        <taxon>Craniata</taxon>
        <taxon>Vertebrata</taxon>
        <taxon>Euteleostomi</taxon>
        <taxon>Mammalia</taxon>
        <taxon>Eutheria</taxon>
        <taxon>Euarchontoglires</taxon>
        <taxon>Primates</taxon>
        <taxon>Haplorrhini</taxon>
        <taxon>Platyrrhini</taxon>
        <taxon>Cebidae</taxon>
        <taxon>Callitrichinae</taxon>
        <taxon>Saguinus</taxon>
    </lineage>
</organism>
<dbReference type="Proteomes" id="UP001266305">
    <property type="component" value="Unassembled WGS sequence"/>
</dbReference>
<comment type="caution">
    <text evidence="2">The sequence shown here is derived from an EMBL/GenBank/DDBJ whole genome shotgun (WGS) entry which is preliminary data.</text>
</comment>
<evidence type="ECO:0000313" key="2">
    <source>
        <dbReference type="EMBL" id="KAK2084425.1"/>
    </source>
</evidence>
<gene>
    <name evidence="2" type="ORF">P7K49_037458</name>
</gene>
<keyword evidence="3" id="KW-1185">Reference proteome</keyword>